<sequence>MGKTKCVFKVNLQQDYKFLKLCNESNKGRVYCTLCTGEFSVAHKGKGDNEYHVKTAKHRSAINATASTNIRDFFKPKMGITITVIWSVLLTKLHFHTTQLDTNSVSEHQTAHLNWFKKLYDPKFSSARTKTEEIILNVISPFIFDNVSRSLENVNYVTVTMDSSNRSEVRVVPIVVRYFSLEVGIQVKLLNFDEVSGETAQILTQYLLQCVKKYKLQEKLVCYTADNTNSNFGGVKRKGEENVFRKVQNDLD</sequence>
<dbReference type="PANTHER" id="PTHR37162:SF10">
    <property type="entry name" value="DUF4371 DOMAIN-CONTAINING PROTEIN"/>
    <property type="match status" value="1"/>
</dbReference>
<organism evidence="1 2">
    <name type="scientific">Araneus ventricosus</name>
    <name type="common">Orbweaver spider</name>
    <name type="synonym">Epeira ventricosa</name>
    <dbReference type="NCBI Taxonomy" id="182803"/>
    <lineage>
        <taxon>Eukaryota</taxon>
        <taxon>Metazoa</taxon>
        <taxon>Ecdysozoa</taxon>
        <taxon>Arthropoda</taxon>
        <taxon>Chelicerata</taxon>
        <taxon>Arachnida</taxon>
        <taxon>Araneae</taxon>
        <taxon>Araneomorphae</taxon>
        <taxon>Entelegynae</taxon>
        <taxon>Araneoidea</taxon>
        <taxon>Araneidae</taxon>
        <taxon>Araneus</taxon>
    </lineage>
</organism>
<protein>
    <recommendedName>
        <fullName evidence="3">DUF4371 domain-containing protein</fullName>
    </recommendedName>
</protein>
<dbReference type="EMBL" id="BGPR01074204">
    <property type="protein sequence ID" value="GBO46480.1"/>
    <property type="molecule type" value="Genomic_DNA"/>
</dbReference>
<keyword evidence="2" id="KW-1185">Reference proteome</keyword>
<dbReference type="Proteomes" id="UP000499080">
    <property type="component" value="Unassembled WGS sequence"/>
</dbReference>
<evidence type="ECO:0000313" key="1">
    <source>
        <dbReference type="EMBL" id="GBO46480.1"/>
    </source>
</evidence>
<comment type="caution">
    <text evidence="1">The sequence shown here is derived from an EMBL/GenBank/DDBJ whole genome shotgun (WGS) entry which is preliminary data.</text>
</comment>
<reference evidence="1 2" key="1">
    <citation type="journal article" date="2019" name="Sci. Rep.">
        <title>Orb-weaving spider Araneus ventricosus genome elucidates the spidroin gene catalogue.</title>
        <authorList>
            <person name="Kono N."/>
            <person name="Nakamura H."/>
            <person name="Ohtoshi R."/>
            <person name="Moran D.A.P."/>
            <person name="Shinohara A."/>
            <person name="Yoshida Y."/>
            <person name="Fujiwara M."/>
            <person name="Mori M."/>
            <person name="Tomita M."/>
            <person name="Arakawa K."/>
        </authorList>
    </citation>
    <scope>NUCLEOTIDE SEQUENCE [LARGE SCALE GENOMIC DNA]</scope>
</reference>
<dbReference type="PANTHER" id="PTHR37162">
    <property type="entry name" value="HAT FAMILY DIMERISATION DOMAINCONTAINING PROTEIN-RELATED"/>
    <property type="match status" value="1"/>
</dbReference>
<dbReference type="AlphaFoldDB" id="A0A4Y2XC05"/>
<name>A0A4Y2XC05_ARAVE</name>
<gene>
    <name evidence="1" type="ORF">AVEN_160992_1</name>
</gene>
<accession>A0A4Y2XC05</accession>
<dbReference type="OrthoDB" id="6507766at2759"/>
<evidence type="ECO:0008006" key="3">
    <source>
        <dbReference type="Google" id="ProtNLM"/>
    </source>
</evidence>
<evidence type="ECO:0000313" key="2">
    <source>
        <dbReference type="Proteomes" id="UP000499080"/>
    </source>
</evidence>
<proteinExistence type="predicted"/>